<dbReference type="PATRIC" id="fig|545.12.peg.1406"/>
<keyword evidence="2" id="KW-1003">Cell membrane</keyword>
<protein>
    <submittedName>
        <fullName evidence="5">SdiA-regulated</fullName>
    </submittedName>
</protein>
<dbReference type="AlphaFoldDB" id="A0A078LDV5"/>
<accession>A0A078LDV5</accession>
<dbReference type="SUPFAM" id="SSF50956">
    <property type="entry name" value="Thermostable phytase (3-phytase)"/>
    <property type="match status" value="1"/>
</dbReference>
<gene>
    <name evidence="5" type="ORF">BN1086_01405</name>
</gene>
<keyword evidence="3" id="KW-0472">Membrane</keyword>
<sequence length="277" mass="31178">MRKYSWLILCLALAVLLASAFAFTRADNQTEPAFGYTLDFKKPLSGIDNLSSLSYVPEEDVFVATLNRPATILKLSKNGEILARKSIADRIKDAESIEYAGNGTYLLVDEADSAMYVYQLSQDLDIRSVRKIETDLFENARNRGIEGIAWMAGRNELYFAKERKPVMLYRTQSDGGLTHFSEIVPLDDLIKNLDVDDISALHIHGEHLLILSDESRSLTEIDLNGNVLRRMSLTQGENGLEEDIPQPEGVSMDRAGNIYIMSEPNLFYRFEKVSTGR</sequence>
<dbReference type="EMBL" id="LK931336">
    <property type="protein sequence ID" value="CDZ83291.1"/>
    <property type="molecule type" value="Genomic_DNA"/>
</dbReference>
<feature type="signal peptide" evidence="4">
    <location>
        <begin position="1"/>
        <end position="22"/>
    </location>
</feature>
<evidence type="ECO:0000256" key="4">
    <source>
        <dbReference type="SAM" id="SignalP"/>
    </source>
</evidence>
<dbReference type="RefSeq" id="WP_115614759.1">
    <property type="nucleotide sequence ID" value="NZ_JADVDP010000008.1"/>
</dbReference>
<evidence type="ECO:0000313" key="5">
    <source>
        <dbReference type="EMBL" id="CDZ83291.1"/>
    </source>
</evidence>
<evidence type="ECO:0000256" key="2">
    <source>
        <dbReference type="ARBA" id="ARBA00022475"/>
    </source>
</evidence>
<dbReference type="Pfam" id="PF06977">
    <property type="entry name" value="SdiA-regulated"/>
    <property type="match status" value="1"/>
</dbReference>
<proteinExistence type="predicted"/>
<keyword evidence="4" id="KW-0732">Signal</keyword>
<dbReference type="InterPro" id="IPR009722">
    <property type="entry name" value="YjiK/CarP"/>
</dbReference>
<organism evidence="5">
    <name type="scientific">Citrobacter koseri</name>
    <name type="common">Citrobacter diversus</name>
    <dbReference type="NCBI Taxonomy" id="545"/>
    <lineage>
        <taxon>Bacteria</taxon>
        <taxon>Pseudomonadati</taxon>
        <taxon>Pseudomonadota</taxon>
        <taxon>Gammaproteobacteria</taxon>
        <taxon>Enterobacterales</taxon>
        <taxon>Enterobacteriaceae</taxon>
        <taxon>Citrobacter</taxon>
    </lineage>
</organism>
<feature type="chain" id="PRO_5001740951" evidence="4">
    <location>
        <begin position="23"/>
        <end position="277"/>
    </location>
</feature>
<name>A0A078LDV5_CITKO</name>
<evidence type="ECO:0000256" key="1">
    <source>
        <dbReference type="ARBA" id="ARBA00004162"/>
    </source>
</evidence>
<evidence type="ECO:0000256" key="3">
    <source>
        <dbReference type="ARBA" id="ARBA00023136"/>
    </source>
</evidence>
<reference evidence="5" key="1">
    <citation type="submission" date="2014-06" db="EMBL/GenBank/DDBJ databases">
        <authorList>
            <person name="Urmite Genomes Urmite Genomes"/>
        </authorList>
    </citation>
    <scope>NUCLEOTIDE SEQUENCE</scope>
</reference>
<comment type="subcellular location">
    <subcellularLocation>
        <location evidence="1">Cell membrane</location>
        <topology evidence="1">Single-pass membrane protein</topology>
    </subcellularLocation>
</comment>
<dbReference type="CDD" id="cd09971">
    <property type="entry name" value="SdiA-regulated"/>
    <property type="match status" value="1"/>
</dbReference>
<dbReference type="GO" id="GO:0005886">
    <property type="term" value="C:plasma membrane"/>
    <property type="evidence" value="ECO:0007669"/>
    <property type="project" value="UniProtKB-SubCell"/>
</dbReference>